<reference evidence="1" key="1">
    <citation type="submission" date="2023-05" db="EMBL/GenBank/DDBJ databases">
        <authorList>
            <consortium name="ELIXIR-Norway"/>
        </authorList>
    </citation>
    <scope>NUCLEOTIDE SEQUENCE</scope>
</reference>
<dbReference type="Proteomes" id="UP001162501">
    <property type="component" value="Chromosome 19"/>
</dbReference>
<protein>
    <submittedName>
        <fullName evidence="1">Uncharacterized protein</fullName>
    </submittedName>
</protein>
<proteinExistence type="predicted"/>
<evidence type="ECO:0000313" key="2">
    <source>
        <dbReference type="Proteomes" id="UP001162501"/>
    </source>
</evidence>
<name>A0AC59YPE8_RANTA</name>
<organism evidence="1 2">
    <name type="scientific">Rangifer tarandus platyrhynchus</name>
    <name type="common">Svalbard reindeer</name>
    <dbReference type="NCBI Taxonomy" id="3082113"/>
    <lineage>
        <taxon>Eukaryota</taxon>
        <taxon>Metazoa</taxon>
        <taxon>Chordata</taxon>
        <taxon>Craniata</taxon>
        <taxon>Vertebrata</taxon>
        <taxon>Euteleostomi</taxon>
        <taxon>Mammalia</taxon>
        <taxon>Eutheria</taxon>
        <taxon>Laurasiatheria</taxon>
        <taxon>Artiodactyla</taxon>
        <taxon>Ruminantia</taxon>
        <taxon>Pecora</taxon>
        <taxon>Cervidae</taxon>
        <taxon>Odocoileinae</taxon>
        <taxon>Rangifer</taxon>
    </lineage>
</organism>
<accession>A0AC59YPE8</accession>
<evidence type="ECO:0000313" key="1">
    <source>
        <dbReference type="EMBL" id="CAM9878395.1"/>
    </source>
</evidence>
<dbReference type="EMBL" id="OX596103">
    <property type="protein sequence ID" value="CAM9878395.1"/>
    <property type="molecule type" value="Genomic_DNA"/>
</dbReference>
<reference evidence="1" key="2">
    <citation type="submission" date="2025-03" db="EMBL/GenBank/DDBJ databases">
        <authorList>
            <consortium name="ELIXIR-Norway"/>
            <consortium name="Elixir Norway"/>
        </authorList>
    </citation>
    <scope>NUCLEOTIDE SEQUENCE</scope>
</reference>
<sequence length="76" mass="7825">MDHGDAPGKREARGPRALTLELPSEPGTLPQLCPISPISAHSLTMGSPQGQHAEADRTEPVACAEVLAPGYSVVPG</sequence>
<gene>
    <name evidence="1" type="ORF">MRATA1EN22A_LOCUS8765</name>
</gene>